<sequence length="307" mass="33685">MFKVQQNRYLWVHLVGLATVPLLLDICLAGLASARPAFNYAEAFGIQFWIVTLVGVVPSLWMQIQKPFYIYSLPPLAINPGFLSEDDRRCLTVLKSWQMKALAGVTAGFLVWLLAQLYAKLPQISPVMQPGAGLVSAIAAFFFACLFLQISVSVGRSLLISQDTLQRVKPFEANEIASSFLIPGLRVGKILPTEPITAESPLSEQSSNPSEKSDIEVPPPSEKLIGSEAEVDESVVETVDFSDVETENQIEETKTQSAEIEALKESELPESASEEFAEIAAEMPPEEPPLVILEIIESDNFNSKDSL</sequence>
<reference evidence="4" key="1">
    <citation type="submission" date="2018-04" db="EMBL/GenBank/DDBJ databases">
        <authorList>
            <person name="Cornet L."/>
        </authorList>
    </citation>
    <scope>NUCLEOTIDE SEQUENCE [LARGE SCALE GENOMIC DNA]</scope>
</reference>
<keyword evidence="2" id="KW-0812">Transmembrane</keyword>
<feature type="transmembrane region" description="Helical" evidence="2">
    <location>
        <begin position="44"/>
        <end position="62"/>
    </location>
</feature>
<keyword evidence="2" id="KW-1133">Transmembrane helix</keyword>
<evidence type="ECO:0000313" key="3">
    <source>
        <dbReference type="EMBL" id="PZO20691.1"/>
    </source>
</evidence>
<name>A0A2W4W8J9_9CYAN</name>
<feature type="transmembrane region" description="Helical" evidence="2">
    <location>
        <begin position="131"/>
        <end position="152"/>
    </location>
</feature>
<dbReference type="AlphaFoldDB" id="A0A2W4W8J9"/>
<evidence type="ECO:0000313" key="4">
    <source>
        <dbReference type="Proteomes" id="UP000249354"/>
    </source>
</evidence>
<dbReference type="NCBIfam" id="NF033183">
    <property type="entry name" value="colliding_TM"/>
    <property type="match status" value="1"/>
</dbReference>
<evidence type="ECO:0000256" key="2">
    <source>
        <dbReference type="SAM" id="Phobius"/>
    </source>
</evidence>
<comment type="caution">
    <text evidence="3">The sequence shown here is derived from an EMBL/GenBank/DDBJ whole genome shotgun (WGS) entry which is preliminary data.</text>
</comment>
<dbReference type="Proteomes" id="UP000249354">
    <property type="component" value="Unassembled WGS sequence"/>
</dbReference>
<protein>
    <recommendedName>
        <fullName evidence="5">Low-complexity tail membrane protein</fullName>
    </recommendedName>
</protein>
<evidence type="ECO:0008006" key="5">
    <source>
        <dbReference type="Google" id="ProtNLM"/>
    </source>
</evidence>
<accession>A0A2W4W8J9</accession>
<evidence type="ECO:0000256" key="1">
    <source>
        <dbReference type="SAM" id="MobiDB-lite"/>
    </source>
</evidence>
<keyword evidence="2" id="KW-0472">Membrane</keyword>
<gene>
    <name evidence="3" type="ORF">DCF25_06210</name>
</gene>
<feature type="compositionally biased region" description="Polar residues" evidence="1">
    <location>
        <begin position="200"/>
        <end position="210"/>
    </location>
</feature>
<dbReference type="EMBL" id="QBMC01000027">
    <property type="protein sequence ID" value="PZO20691.1"/>
    <property type="molecule type" value="Genomic_DNA"/>
</dbReference>
<feature type="transmembrane region" description="Helical" evidence="2">
    <location>
        <begin position="9"/>
        <end position="32"/>
    </location>
</feature>
<organism evidence="3 4">
    <name type="scientific">Leptolyngbya foveolarum</name>
    <dbReference type="NCBI Taxonomy" id="47253"/>
    <lineage>
        <taxon>Bacteria</taxon>
        <taxon>Bacillati</taxon>
        <taxon>Cyanobacteriota</taxon>
        <taxon>Cyanophyceae</taxon>
        <taxon>Leptolyngbyales</taxon>
        <taxon>Leptolyngbyaceae</taxon>
        <taxon>Leptolyngbya group</taxon>
        <taxon>Leptolyngbya</taxon>
    </lineage>
</organism>
<feature type="region of interest" description="Disordered" evidence="1">
    <location>
        <begin position="198"/>
        <end position="231"/>
    </location>
</feature>
<dbReference type="InterPro" id="IPR049610">
    <property type="entry name" value="LCTMP-like"/>
</dbReference>
<reference evidence="3 4" key="2">
    <citation type="submission" date="2018-06" db="EMBL/GenBank/DDBJ databases">
        <title>Metagenomic assembly of (sub)arctic Cyanobacteria and their associated microbiome from non-axenic cultures.</title>
        <authorList>
            <person name="Baurain D."/>
        </authorList>
    </citation>
    <scope>NUCLEOTIDE SEQUENCE [LARGE SCALE GENOMIC DNA]</scope>
    <source>
        <strain evidence="3">ULC129bin1</strain>
    </source>
</reference>
<feature type="transmembrane region" description="Helical" evidence="2">
    <location>
        <begin position="101"/>
        <end position="119"/>
    </location>
</feature>
<proteinExistence type="predicted"/>